<reference evidence="3 4" key="1">
    <citation type="submission" date="2016-12" db="EMBL/GenBank/DDBJ databases">
        <title>The genomes of Aspergillus section Nigri reveals drivers in fungal speciation.</title>
        <authorList>
            <consortium name="DOE Joint Genome Institute"/>
            <person name="Vesth T.C."/>
            <person name="Nybo J."/>
            <person name="Theobald S."/>
            <person name="Brandl J."/>
            <person name="Frisvad J.C."/>
            <person name="Nielsen K.F."/>
            <person name="Lyhne E.K."/>
            <person name="Kogle M.E."/>
            <person name="Kuo A."/>
            <person name="Riley R."/>
            <person name="Clum A."/>
            <person name="Nolan M."/>
            <person name="Lipzen A."/>
            <person name="Salamov A."/>
            <person name="Henrissat B."/>
            <person name="Wiebenga A."/>
            <person name="De Vries R.P."/>
            <person name="Grigoriev I.V."/>
            <person name="Mortensen U.H."/>
            <person name="Andersen M.R."/>
            <person name="Baker S.E."/>
        </authorList>
    </citation>
    <scope>NUCLEOTIDE SEQUENCE [LARGE SCALE GENOMIC DNA]</scope>
    <source>
        <strain evidence="3 4">JOP 1030-1</strain>
    </source>
</reference>
<dbReference type="Proteomes" id="UP000248349">
    <property type="component" value="Unassembled WGS sequence"/>
</dbReference>
<evidence type="ECO:0000313" key="3">
    <source>
        <dbReference type="EMBL" id="PYH42419.1"/>
    </source>
</evidence>
<dbReference type="RefSeq" id="XP_025428401.1">
    <property type="nucleotide sequence ID" value="XM_025575698.1"/>
</dbReference>
<proteinExistence type="predicted"/>
<dbReference type="EMBL" id="KZ821252">
    <property type="protein sequence ID" value="PYH42419.1"/>
    <property type="molecule type" value="Genomic_DNA"/>
</dbReference>
<feature type="chain" id="PRO_5016237892" evidence="2">
    <location>
        <begin position="26"/>
        <end position="60"/>
    </location>
</feature>
<evidence type="ECO:0000256" key="2">
    <source>
        <dbReference type="SAM" id="SignalP"/>
    </source>
</evidence>
<feature type="compositionally biased region" description="Basic residues" evidence="1">
    <location>
        <begin position="36"/>
        <end position="60"/>
    </location>
</feature>
<accession>A0A318Z5P0</accession>
<dbReference type="GeneID" id="37076926"/>
<gene>
    <name evidence="3" type="ORF">BP01DRAFT_359504</name>
</gene>
<feature type="region of interest" description="Disordered" evidence="1">
    <location>
        <begin position="33"/>
        <end position="60"/>
    </location>
</feature>
<dbReference type="AlphaFoldDB" id="A0A318Z5P0"/>
<evidence type="ECO:0000256" key="1">
    <source>
        <dbReference type="SAM" id="MobiDB-lite"/>
    </source>
</evidence>
<evidence type="ECO:0000313" key="4">
    <source>
        <dbReference type="Proteomes" id="UP000248349"/>
    </source>
</evidence>
<organism evidence="3 4">
    <name type="scientific">Aspergillus saccharolyticus JOP 1030-1</name>
    <dbReference type="NCBI Taxonomy" id="1450539"/>
    <lineage>
        <taxon>Eukaryota</taxon>
        <taxon>Fungi</taxon>
        <taxon>Dikarya</taxon>
        <taxon>Ascomycota</taxon>
        <taxon>Pezizomycotina</taxon>
        <taxon>Eurotiomycetes</taxon>
        <taxon>Eurotiomycetidae</taxon>
        <taxon>Eurotiales</taxon>
        <taxon>Aspergillaceae</taxon>
        <taxon>Aspergillus</taxon>
        <taxon>Aspergillus subgen. Circumdati</taxon>
    </lineage>
</organism>
<keyword evidence="4" id="KW-1185">Reference proteome</keyword>
<name>A0A318Z5P0_9EURO</name>
<protein>
    <submittedName>
        <fullName evidence="3">Uncharacterized protein</fullName>
    </submittedName>
</protein>
<feature type="signal peptide" evidence="2">
    <location>
        <begin position="1"/>
        <end position="25"/>
    </location>
</feature>
<sequence length="60" mass="6536">MAGLHPVSLLVFASSVACCALGAFASYADYADQHGKRSRYKGHRRARSRPRHANARQHGA</sequence>
<keyword evidence="2" id="KW-0732">Signal</keyword>